<dbReference type="InterPro" id="IPR051226">
    <property type="entry name" value="PP1_Regulatory_Subunit"/>
</dbReference>
<evidence type="ECO:0000256" key="1">
    <source>
        <dbReference type="ARBA" id="ARBA00022737"/>
    </source>
</evidence>
<dbReference type="PANTHER" id="PTHR24179:SF29">
    <property type="entry name" value="LD46604P"/>
    <property type="match status" value="1"/>
</dbReference>
<proteinExistence type="predicted"/>
<organism evidence="2 3">
    <name type="scientific">Opisthorchis viverrini</name>
    <name type="common">Southeast Asian liver fluke</name>
    <dbReference type="NCBI Taxonomy" id="6198"/>
    <lineage>
        <taxon>Eukaryota</taxon>
        <taxon>Metazoa</taxon>
        <taxon>Spiralia</taxon>
        <taxon>Lophotrochozoa</taxon>
        <taxon>Platyhelminthes</taxon>
        <taxon>Trematoda</taxon>
        <taxon>Digenea</taxon>
        <taxon>Opisthorchiida</taxon>
        <taxon>Opisthorchiata</taxon>
        <taxon>Opisthorchiidae</taxon>
        <taxon>Opisthorchis</taxon>
    </lineage>
</organism>
<dbReference type="AlphaFoldDB" id="A0A1S8X447"/>
<reference evidence="2 3" key="1">
    <citation type="submission" date="2015-03" db="EMBL/GenBank/DDBJ databases">
        <title>Draft genome of the nematode, Opisthorchis viverrini.</title>
        <authorList>
            <person name="Mitreva M."/>
        </authorList>
    </citation>
    <scope>NUCLEOTIDE SEQUENCE [LARGE SCALE GENOMIC DNA]</scope>
    <source>
        <strain evidence="2">Khon Kaen</strain>
    </source>
</reference>
<accession>A0A1S8X447</accession>
<evidence type="ECO:0000313" key="3">
    <source>
        <dbReference type="Proteomes" id="UP000243686"/>
    </source>
</evidence>
<protein>
    <submittedName>
        <fullName evidence="2">Uncharacterized protein</fullName>
    </submittedName>
</protein>
<dbReference type="GO" id="GO:0005737">
    <property type="term" value="C:cytoplasm"/>
    <property type="evidence" value="ECO:0007669"/>
    <property type="project" value="TreeGrafter"/>
</dbReference>
<name>A0A1S8X447_OPIVI</name>
<keyword evidence="3" id="KW-1185">Reference proteome</keyword>
<gene>
    <name evidence="2" type="ORF">X801_02875</name>
</gene>
<dbReference type="EMBL" id="KV892221">
    <property type="protein sequence ID" value="OON21233.1"/>
    <property type="molecule type" value="Genomic_DNA"/>
</dbReference>
<keyword evidence="1" id="KW-0677">Repeat</keyword>
<dbReference type="GO" id="GO:0004857">
    <property type="term" value="F:enzyme inhibitor activity"/>
    <property type="evidence" value="ECO:0007669"/>
    <property type="project" value="TreeGrafter"/>
</dbReference>
<dbReference type="Proteomes" id="UP000243686">
    <property type="component" value="Unassembled WGS sequence"/>
</dbReference>
<sequence length="97" mass="10711">MLIPSTNSGADILAINVDGSIPYDLAEDDETSHYLVSEIHRRGYLPADVEAARSEPEKLMLNDIMRRYKSGDDLTKLDEQGAAPVSLLFDNDLNTSD</sequence>
<dbReference type="PANTHER" id="PTHR24179">
    <property type="entry name" value="PROTEIN PHOSPHATASE 1 REGULATORY SUBUNIT 12"/>
    <property type="match status" value="1"/>
</dbReference>
<evidence type="ECO:0000313" key="2">
    <source>
        <dbReference type="EMBL" id="OON21233.1"/>
    </source>
</evidence>
<dbReference type="GO" id="GO:0019208">
    <property type="term" value="F:phosphatase regulator activity"/>
    <property type="evidence" value="ECO:0007669"/>
    <property type="project" value="TreeGrafter"/>
</dbReference>